<organism evidence="2 3">
    <name type="scientific">Bacillus benzoevorans</name>
    <dbReference type="NCBI Taxonomy" id="1456"/>
    <lineage>
        <taxon>Bacteria</taxon>
        <taxon>Bacillati</taxon>
        <taxon>Bacillota</taxon>
        <taxon>Bacilli</taxon>
        <taxon>Bacillales</taxon>
        <taxon>Bacillaceae</taxon>
        <taxon>Bacillus</taxon>
    </lineage>
</organism>
<evidence type="ECO:0000313" key="3">
    <source>
        <dbReference type="Proteomes" id="UP000531594"/>
    </source>
</evidence>
<accession>A0A7X0HQY9</accession>
<keyword evidence="3" id="KW-1185">Reference proteome</keyword>
<dbReference type="GO" id="GO:0003824">
    <property type="term" value="F:catalytic activity"/>
    <property type="evidence" value="ECO:0007669"/>
    <property type="project" value="InterPro"/>
</dbReference>
<evidence type="ECO:0000259" key="1">
    <source>
        <dbReference type="Pfam" id="PF00561"/>
    </source>
</evidence>
<dbReference type="InterPro" id="IPR029058">
    <property type="entry name" value="AB_hydrolase_fold"/>
</dbReference>
<gene>
    <name evidence="2" type="ORF">HNR53_001897</name>
</gene>
<dbReference type="PRINTS" id="PR00412">
    <property type="entry name" value="EPOXHYDRLASE"/>
</dbReference>
<evidence type="ECO:0000313" key="2">
    <source>
        <dbReference type="EMBL" id="MBB6445279.1"/>
    </source>
</evidence>
<dbReference type="Proteomes" id="UP000531594">
    <property type="component" value="Unassembled WGS sequence"/>
</dbReference>
<dbReference type="Gene3D" id="3.40.50.1820">
    <property type="entry name" value="alpha/beta hydrolase"/>
    <property type="match status" value="1"/>
</dbReference>
<sequence length="226" mass="25803">MWNSQHQLAEHYRLIIPELRGHGDSPLSTDISIRAFVTDILEVLDFLEIEKVHVCGLSLGGIVAQELYLRRPSLVNSLIICNSLSYAPFWLRGIVLYLGASSVMNRTNEENTKLFAAKCIYNQKDLALMRRAEETFFINKITYISSSKSSLSRNYLPFLPFFKIPVLVVGSDQDKVTPVYCAYQTHVLLPNSELFILRKCGHLSNIEKKEEFNNKVLSFLQNVRTA</sequence>
<dbReference type="InterPro" id="IPR000073">
    <property type="entry name" value="AB_hydrolase_1"/>
</dbReference>
<dbReference type="PRINTS" id="PR00111">
    <property type="entry name" value="ABHYDROLASE"/>
</dbReference>
<dbReference type="InterPro" id="IPR000639">
    <property type="entry name" value="Epox_hydrolase-like"/>
</dbReference>
<dbReference type="PANTHER" id="PTHR43798">
    <property type="entry name" value="MONOACYLGLYCEROL LIPASE"/>
    <property type="match status" value="1"/>
</dbReference>
<dbReference type="InterPro" id="IPR050266">
    <property type="entry name" value="AB_hydrolase_sf"/>
</dbReference>
<dbReference type="AlphaFoldDB" id="A0A7X0HQY9"/>
<dbReference type="Pfam" id="PF00561">
    <property type="entry name" value="Abhydrolase_1"/>
    <property type="match status" value="1"/>
</dbReference>
<reference evidence="2 3" key="1">
    <citation type="submission" date="2020-08" db="EMBL/GenBank/DDBJ databases">
        <title>Genomic Encyclopedia of Type Strains, Phase IV (KMG-IV): sequencing the most valuable type-strain genomes for metagenomic binning, comparative biology and taxonomic classification.</title>
        <authorList>
            <person name="Goeker M."/>
        </authorList>
    </citation>
    <scope>NUCLEOTIDE SEQUENCE [LARGE SCALE GENOMIC DNA]</scope>
    <source>
        <strain evidence="2 3">DSM 5391</strain>
    </source>
</reference>
<dbReference type="SUPFAM" id="SSF53474">
    <property type="entry name" value="alpha/beta-Hydrolases"/>
    <property type="match status" value="1"/>
</dbReference>
<protein>
    <submittedName>
        <fullName evidence="2">Pimeloyl-ACP methyl ester carboxylesterase</fullName>
    </submittedName>
</protein>
<proteinExistence type="predicted"/>
<name>A0A7X0HQY9_9BACI</name>
<dbReference type="EMBL" id="JACHGK010000005">
    <property type="protein sequence ID" value="MBB6445279.1"/>
    <property type="molecule type" value="Genomic_DNA"/>
</dbReference>
<feature type="domain" description="AB hydrolase-1" evidence="1">
    <location>
        <begin position="7"/>
        <end position="208"/>
    </location>
</feature>
<comment type="caution">
    <text evidence="2">The sequence shown here is derived from an EMBL/GenBank/DDBJ whole genome shotgun (WGS) entry which is preliminary data.</text>
</comment>